<keyword evidence="3" id="KW-0732">Signal</keyword>
<dbReference type="CDD" id="cd01960">
    <property type="entry name" value="nsLTP1"/>
    <property type="match status" value="1"/>
</dbReference>
<evidence type="ECO:0000313" key="6">
    <source>
        <dbReference type="Proteomes" id="UP001064489"/>
    </source>
</evidence>
<evidence type="ECO:0000256" key="1">
    <source>
        <dbReference type="ARBA" id="ARBA00009748"/>
    </source>
</evidence>
<dbReference type="InterPro" id="IPR036312">
    <property type="entry name" value="Bifun_inhib/LTP/seed_sf"/>
</dbReference>
<name>A0AAD5NRX6_ACENE</name>
<feature type="chain" id="PRO_5042129279" description="Non-specific lipid-transfer protein" evidence="3">
    <location>
        <begin position="23"/>
        <end position="167"/>
    </location>
</feature>
<dbReference type="SMART" id="SM00499">
    <property type="entry name" value="AAI"/>
    <property type="match status" value="1"/>
</dbReference>
<sequence length="167" mass="18156">MNRLISFLTILALLSISGSVLAVEEQPTEVQCPTVTLQLSPCLDYIKSKADAPPPACCSGVKDISSKVQSPMDRSSVCSCLQKTLGNIGPYDKNRIPLIPRTCGVSINLPPIDSKTDCSKAKSKMKAKFKFFNLNGGLTMNMAFNLSGEKGRLKLKNKSFPKKLDIM</sequence>
<gene>
    <name evidence="5" type="ORF">LWI28_001948</name>
</gene>
<feature type="signal peptide" evidence="3">
    <location>
        <begin position="1"/>
        <end position="22"/>
    </location>
</feature>
<dbReference type="PRINTS" id="PR00382">
    <property type="entry name" value="LIPIDTRNSFER"/>
</dbReference>
<evidence type="ECO:0000256" key="3">
    <source>
        <dbReference type="SAM" id="SignalP"/>
    </source>
</evidence>
<keyword evidence="2" id="KW-0446">Lipid-binding</keyword>
<reference evidence="5" key="2">
    <citation type="submission" date="2023-02" db="EMBL/GenBank/DDBJ databases">
        <authorList>
            <person name="Swenson N.G."/>
            <person name="Wegrzyn J.L."/>
            <person name="Mcevoy S.L."/>
        </authorList>
    </citation>
    <scope>NUCLEOTIDE SEQUENCE</scope>
    <source>
        <strain evidence="5">91603</strain>
        <tissue evidence="5">Leaf</tissue>
    </source>
</reference>
<comment type="caution">
    <text evidence="5">The sequence shown here is derived from an EMBL/GenBank/DDBJ whole genome shotgun (WGS) entry which is preliminary data.</text>
</comment>
<protein>
    <recommendedName>
        <fullName evidence="2">Non-specific lipid-transfer protein</fullName>
    </recommendedName>
</protein>
<evidence type="ECO:0000259" key="4">
    <source>
        <dbReference type="SMART" id="SM00499"/>
    </source>
</evidence>
<dbReference type="SUPFAM" id="SSF47699">
    <property type="entry name" value="Bifunctional inhibitor/lipid-transfer protein/seed storage 2S albumin"/>
    <property type="match status" value="1"/>
</dbReference>
<dbReference type="InterPro" id="IPR016140">
    <property type="entry name" value="Bifunc_inhib/LTP/seed_store"/>
</dbReference>
<comment type="function">
    <text evidence="2">Plant non-specific lipid-transfer proteins transfer phospholipids as well as galactolipids across membranes. May play a role in wax or cutin deposition in the cell walls of expanding epidermal cells and certain secretory tissues.</text>
</comment>
<dbReference type="GO" id="GO:0006869">
    <property type="term" value="P:lipid transport"/>
    <property type="evidence" value="ECO:0007669"/>
    <property type="project" value="InterPro"/>
</dbReference>
<dbReference type="GO" id="GO:0008289">
    <property type="term" value="F:lipid binding"/>
    <property type="evidence" value="ECO:0007669"/>
    <property type="project" value="UniProtKB-KW"/>
</dbReference>
<organism evidence="5 6">
    <name type="scientific">Acer negundo</name>
    <name type="common">Box elder</name>
    <dbReference type="NCBI Taxonomy" id="4023"/>
    <lineage>
        <taxon>Eukaryota</taxon>
        <taxon>Viridiplantae</taxon>
        <taxon>Streptophyta</taxon>
        <taxon>Embryophyta</taxon>
        <taxon>Tracheophyta</taxon>
        <taxon>Spermatophyta</taxon>
        <taxon>Magnoliopsida</taxon>
        <taxon>eudicotyledons</taxon>
        <taxon>Gunneridae</taxon>
        <taxon>Pentapetalae</taxon>
        <taxon>rosids</taxon>
        <taxon>malvids</taxon>
        <taxon>Sapindales</taxon>
        <taxon>Sapindaceae</taxon>
        <taxon>Hippocastanoideae</taxon>
        <taxon>Acereae</taxon>
        <taxon>Acer</taxon>
    </lineage>
</organism>
<dbReference type="Gene3D" id="1.10.110.10">
    <property type="entry name" value="Plant lipid-transfer and hydrophobic proteins"/>
    <property type="match status" value="1"/>
</dbReference>
<reference evidence="5" key="1">
    <citation type="journal article" date="2022" name="Plant J.">
        <title>Strategies of tolerance reflected in two North American maple genomes.</title>
        <authorList>
            <person name="McEvoy S.L."/>
            <person name="Sezen U.U."/>
            <person name="Trouern-Trend A."/>
            <person name="McMahon S.M."/>
            <person name="Schaberg P.G."/>
            <person name="Yang J."/>
            <person name="Wegrzyn J.L."/>
            <person name="Swenson N.G."/>
        </authorList>
    </citation>
    <scope>NUCLEOTIDE SEQUENCE</scope>
    <source>
        <strain evidence="5">91603</strain>
    </source>
</reference>
<comment type="similarity">
    <text evidence="1 2">Belongs to the plant LTP family.</text>
</comment>
<proteinExistence type="inferred from homology"/>
<dbReference type="AlphaFoldDB" id="A0AAD5NRX6"/>
<feature type="domain" description="Bifunctional inhibitor/plant lipid transfer protein/seed storage helical" evidence="4">
    <location>
        <begin position="32"/>
        <end position="118"/>
    </location>
</feature>
<accession>A0AAD5NRX6</accession>
<dbReference type="EMBL" id="JAJSOW010000101">
    <property type="protein sequence ID" value="KAI9180171.1"/>
    <property type="molecule type" value="Genomic_DNA"/>
</dbReference>
<dbReference type="Pfam" id="PF00234">
    <property type="entry name" value="Tryp_alpha_amyl"/>
    <property type="match status" value="1"/>
</dbReference>
<dbReference type="Proteomes" id="UP001064489">
    <property type="component" value="Chromosome 4"/>
</dbReference>
<keyword evidence="6" id="KW-1185">Reference proteome</keyword>
<keyword evidence="2" id="KW-0813">Transport</keyword>
<dbReference type="InterPro" id="IPR000528">
    <property type="entry name" value="Plant_nsLTP"/>
</dbReference>
<evidence type="ECO:0000256" key="2">
    <source>
        <dbReference type="RuleBase" id="RU000628"/>
    </source>
</evidence>
<evidence type="ECO:0000313" key="5">
    <source>
        <dbReference type="EMBL" id="KAI9180171.1"/>
    </source>
</evidence>
<dbReference type="PANTHER" id="PTHR33076">
    <property type="entry name" value="NON-SPECIFIC LIPID-TRANSFER PROTEIN 2-RELATED"/>
    <property type="match status" value="1"/>
</dbReference>